<keyword evidence="1" id="KW-1133">Transmembrane helix</keyword>
<evidence type="ECO:0000313" key="2">
    <source>
        <dbReference type="EMBL" id="SFC75929.1"/>
    </source>
</evidence>
<evidence type="ECO:0000313" key="3">
    <source>
        <dbReference type="Proteomes" id="UP000231644"/>
    </source>
</evidence>
<organism evidence="2 3">
    <name type="scientific">Pseudooceanicola nitratireducens</name>
    <dbReference type="NCBI Taxonomy" id="517719"/>
    <lineage>
        <taxon>Bacteria</taxon>
        <taxon>Pseudomonadati</taxon>
        <taxon>Pseudomonadota</taxon>
        <taxon>Alphaproteobacteria</taxon>
        <taxon>Rhodobacterales</taxon>
        <taxon>Paracoccaceae</taxon>
        <taxon>Pseudooceanicola</taxon>
    </lineage>
</organism>
<dbReference type="Proteomes" id="UP000231644">
    <property type="component" value="Unassembled WGS sequence"/>
</dbReference>
<gene>
    <name evidence="2" type="ORF">SAMN05421762_2100</name>
</gene>
<reference evidence="2 3" key="1">
    <citation type="submission" date="2016-10" db="EMBL/GenBank/DDBJ databases">
        <authorList>
            <person name="de Groot N.N."/>
        </authorList>
    </citation>
    <scope>NUCLEOTIDE SEQUENCE [LARGE SCALE GENOMIC DNA]</scope>
    <source>
        <strain evidence="2 3">DSM 29619</strain>
    </source>
</reference>
<dbReference type="RefSeq" id="WP_093454190.1">
    <property type="nucleotide sequence ID" value="NZ_BAABWI010000003.1"/>
</dbReference>
<accession>A0A1I1LSA8</accession>
<proteinExistence type="predicted"/>
<dbReference type="STRING" id="517719.SAMN05421762_2100"/>
<keyword evidence="3" id="KW-1185">Reference proteome</keyword>
<feature type="transmembrane region" description="Helical" evidence="1">
    <location>
        <begin position="64"/>
        <end position="90"/>
    </location>
</feature>
<name>A0A1I1LSA8_9RHOB</name>
<dbReference type="OrthoDB" id="5948392at2"/>
<dbReference type="AlphaFoldDB" id="A0A1I1LSA8"/>
<dbReference type="EMBL" id="FOLX01000001">
    <property type="protein sequence ID" value="SFC75929.1"/>
    <property type="molecule type" value="Genomic_DNA"/>
</dbReference>
<protein>
    <submittedName>
        <fullName evidence="2">Uncharacterized protein</fullName>
    </submittedName>
</protein>
<evidence type="ECO:0000256" key="1">
    <source>
        <dbReference type="SAM" id="Phobius"/>
    </source>
</evidence>
<keyword evidence="1" id="KW-0812">Transmembrane</keyword>
<sequence>MRRTLVILQVILLLLCSLPVVGVVWSSWFAERHGCTLNEAGVHPCVVNGHDWGPELGAAFLSGWLGLITLPLGALLLVTLALTLALPPLIRRLRRLR</sequence>
<keyword evidence="1" id="KW-0472">Membrane</keyword>